<proteinExistence type="predicted"/>
<evidence type="ECO:0000313" key="2">
    <source>
        <dbReference type="EMBL" id="CAA9351433.1"/>
    </source>
</evidence>
<reference evidence="2" key="1">
    <citation type="submission" date="2020-02" db="EMBL/GenBank/DDBJ databases">
        <authorList>
            <person name="Meier V. D."/>
        </authorList>
    </citation>
    <scope>NUCLEOTIDE SEQUENCE</scope>
    <source>
        <strain evidence="2">AVDCRST_MAG07</strain>
    </source>
</reference>
<feature type="signal peptide" evidence="1">
    <location>
        <begin position="1"/>
        <end position="25"/>
    </location>
</feature>
<evidence type="ECO:0008006" key="3">
    <source>
        <dbReference type="Google" id="ProtNLM"/>
    </source>
</evidence>
<dbReference type="EMBL" id="CADCUB010000144">
    <property type="protein sequence ID" value="CAA9351433.1"/>
    <property type="molecule type" value="Genomic_DNA"/>
</dbReference>
<name>A0A6J4M6E7_9ACTN</name>
<sequence>MLRRRPRPSSVVLLTRAGCTLCAAAEPVVARAAADAGVPLEVRDVDADPADRARWTDKVPVVLLDGVEHAYWQVDERVLRRALRV</sequence>
<keyword evidence="1" id="KW-0732">Signal</keyword>
<accession>A0A6J4M6E7</accession>
<dbReference type="Pfam" id="PF05768">
    <property type="entry name" value="Glrx-like"/>
    <property type="match status" value="1"/>
</dbReference>
<dbReference type="InterPro" id="IPR008554">
    <property type="entry name" value="Glutaredoxin-like"/>
</dbReference>
<dbReference type="Gene3D" id="3.40.30.10">
    <property type="entry name" value="Glutaredoxin"/>
    <property type="match status" value="1"/>
</dbReference>
<dbReference type="AlphaFoldDB" id="A0A6J4M6E7"/>
<dbReference type="InterPro" id="IPR036249">
    <property type="entry name" value="Thioredoxin-like_sf"/>
</dbReference>
<dbReference type="SUPFAM" id="SSF52833">
    <property type="entry name" value="Thioredoxin-like"/>
    <property type="match status" value="1"/>
</dbReference>
<feature type="chain" id="PRO_5038974600" description="Glutaredoxin-like domain-containing protein PA3033" evidence="1">
    <location>
        <begin position="26"/>
        <end position="85"/>
    </location>
</feature>
<organism evidence="2">
    <name type="scientific">uncultured Frankineae bacterium</name>
    <dbReference type="NCBI Taxonomy" id="437475"/>
    <lineage>
        <taxon>Bacteria</taxon>
        <taxon>Bacillati</taxon>
        <taxon>Actinomycetota</taxon>
        <taxon>Actinomycetes</taxon>
        <taxon>Frankiales</taxon>
        <taxon>environmental samples</taxon>
    </lineage>
</organism>
<evidence type="ECO:0000256" key="1">
    <source>
        <dbReference type="SAM" id="SignalP"/>
    </source>
</evidence>
<protein>
    <recommendedName>
        <fullName evidence="3">Glutaredoxin-like domain-containing protein PA3033</fullName>
    </recommendedName>
</protein>
<gene>
    <name evidence="2" type="ORF">AVDCRST_MAG07-3208</name>
</gene>